<evidence type="ECO:0000259" key="2">
    <source>
        <dbReference type="PROSITE" id="PS50975"/>
    </source>
</evidence>
<evidence type="ECO:0000256" key="1">
    <source>
        <dbReference type="PROSITE-ProRule" id="PRU00409"/>
    </source>
</evidence>
<dbReference type="AlphaFoldDB" id="A0A2P9AAQ4"/>
<dbReference type="PANTHER" id="PTHR23132:SF23">
    <property type="entry name" value="D-ALANINE--D-ALANINE LIGASE B"/>
    <property type="match status" value="1"/>
</dbReference>
<dbReference type="InterPro" id="IPR011761">
    <property type="entry name" value="ATP-grasp"/>
</dbReference>
<accession>A0A2P9AAQ4</accession>
<evidence type="ECO:0000313" key="3">
    <source>
        <dbReference type="EMBL" id="SJM28196.1"/>
    </source>
</evidence>
<name>A0A2P9AAQ4_9HYPH</name>
<feature type="domain" description="ATP-grasp" evidence="2">
    <location>
        <begin position="173"/>
        <end position="391"/>
    </location>
</feature>
<protein>
    <recommendedName>
        <fullName evidence="2">ATP-grasp domain-containing protein</fullName>
    </recommendedName>
</protein>
<proteinExistence type="predicted"/>
<dbReference type="PANTHER" id="PTHR23132">
    <property type="entry name" value="D-ALANINE--D-ALANINE LIGASE"/>
    <property type="match status" value="1"/>
</dbReference>
<dbReference type="SUPFAM" id="SSF56059">
    <property type="entry name" value="Glutathione synthetase ATP-binding domain-like"/>
    <property type="match status" value="1"/>
</dbReference>
<keyword evidence="1" id="KW-0547">Nucleotide-binding</keyword>
<dbReference type="Proteomes" id="UP000245698">
    <property type="component" value="Unassembled WGS sequence"/>
</dbReference>
<keyword evidence="1" id="KW-0067">ATP-binding</keyword>
<dbReference type="GO" id="GO:0008716">
    <property type="term" value="F:D-alanine-D-alanine ligase activity"/>
    <property type="evidence" value="ECO:0007669"/>
    <property type="project" value="TreeGrafter"/>
</dbReference>
<dbReference type="GO" id="GO:0005524">
    <property type="term" value="F:ATP binding"/>
    <property type="evidence" value="ECO:0007669"/>
    <property type="project" value="UniProtKB-UniRule"/>
</dbReference>
<sequence>MKIAPHCRAGVQLTSVFRESRMRPPCDGRQSRCQDPFIPGIVHLMSSRRPKLILVYEPEKACFDRLVADGHVPARAAEIASYLAQSTDIAPEFDALAAACQTRGLSFVPVELDDAASVLAVEGPDTTLVWTLTDGIAYFRGGTAPALARLNGLKALGADDALFALCQDKFRSGAVLGALGLPVPQSGLARDGHWLVEPPASPAGWFVKPNRLGAKIGIWPDSRCNDLGHALELSRRVFAAYRDDVVVQPYVAGRNARASFLGLKPDTGVEALGIAFVDAGGDFQTMADSLALYGDTGEAAKAAGTYAEPVLLPVAASQPRADARIRRIAESMMTGLGLRDVFSIDFRVEADDSVHLIEFEVCPGLPCFDFRAYCRTQWEMGLADAMAETAASRFGRLAAS</sequence>
<dbReference type="Gene3D" id="3.30.1490.20">
    <property type="entry name" value="ATP-grasp fold, A domain"/>
    <property type="match status" value="1"/>
</dbReference>
<dbReference type="PROSITE" id="PS50975">
    <property type="entry name" value="ATP_GRASP"/>
    <property type="match status" value="1"/>
</dbReference>
<gene>
    <name evidence="3" type="ORF">BQ8482_110126</name>
</gene>
<dbReference type="EMBL" id="FUIG01000013">
    <property type="protein sequence ID" value="SJM28196.1"/>
    <property type="molecule type" value="Genomic_DNA"/>
</dbReference>
<organism evidence="3 4">
    <name type="scientific">Mesorhizobium delmotii</name>
    <dbReference type="NCBI Taxonomy" id="1631247"/>
    <lineage>
        <taxon>Bacteria</taxon>
        <taxon>Pseudomonadati</taxon>
        <taxon>Pseudomonadota</taxon>
        <taxon>Alphaproteobacteria</taxon>
        <taxon>Hyphomicrobiales</taxon>
        <taxon>Phyllobacteriaceae</taxon>
        <taxon>Mesorhizobium</taxon>
    </lineage>
</organism>
<dbReference type="GO" id="GO:0046872">
    <property type="term" value="F:metal ion binding"/>
    <property type="evidence" value="ECO:0007669"/>
    <property type="project" value="InterPro"/>
</dbReference>
<dbReference type="Gene3D" id="3.30.470.20">
    <property type="entry name" value="ATP-grasp fold, B domain"/>
    <property type="match status" value="1"/>
</dbReference>
<evidence type="ECO:0000313" key="4">
    <source>
        <dbReference type="Proteomes" id="UP000245698"/>
    </source>
</evidence>
<keyword evidence="4" id="KW-1185">Reference proteome</keyword>
<reference evidence="4" key="1">
    <citation type="submission" date="2016-12" db="EMBL/GenBank/DDBJ databases">
        <authorList>
            <person name="Brunel B."/>
        </authorList>
    </citation>
    <scope>NUCLEOTIDE SEQUENCE [LARGE SCALE GENOMIC DNA]</scope>
</reference>
<dbReference type="InterPro" id="IPR013815">
    <property type="entry name" value="ATP_grasp_subdomain_1"/>
</dbReference>